<gene>
    <name evidence="1" type="ORF">H1164_10860</name>
</gene>
<dbReference type="AlphaFoldDB" id="A0A7W1XB54"/>
<name>A0A7W1XB54_9BACL</name>
<evidence type="ECO:0000313" key="1">
    <source>
        <dbReference type="EMBL" id="MBA4543396.1"/>
    </source>
</evidence>
<reference evidence="1 2" key="1">
    <citation type="submission" date="2020-07" db="EMBL/GenBank/DDBJ databases">
        <authorList>
            <person name="Feng H."/>
        </authorList>
    </citation>
    <scope>NUCLEOTIDE SEQUENCE [LARGE SCALE GENOMIC DNA]</scope>
    <source>
        <strain evidence="2">s-11</strain>
    </source>
</reference>
<dbReference type="OrthoDB" id="2351239at2"/>
<dbReference type="PANTHER" id="PTHR40053">
    <property type="entry name" value="SPORULATION-CONTROL PROTEIN SPO0M"/>
    <property type="match status" value="1"/>
</dbReference>
<dbReference type="EMBL" id="JACEIP010000015">
    <property type="protein sequence ID" value="MBA4543396.1"/>
    <property type="molecule type" value="Genomic_DNA"/>
</dbReference>
<dbReference type="InterPro" id="IPR009776">
    <property type="entry name" value="Spore_0_M"/>
</dbReference>
<dbReference type="RefSeq" id="WP_033101369.1">
    <property type="nucleotide sequence ID" value="NZ_JACEIP010000015.1"/>
</dbReference>
<dbReference type="PANTHER" id="PTHR40053:SF1">
    <property type="entry name" value="SPORULATION-CONTROL PROTEIN SPO0M"/>
    <property type="match status" value="1"/>
</dbReference>
<organism evidence="1 2">
    <name type="scientific">Thermoactinomyces daqus</name>
    <dbReference type="NCBI Taxonomy" id="1329516"/>
    <lineage>
        <taxon>Bacteria</taxon>
        <taxon>Bacillati</taxon>
        <taxon>Bacillota</taxon>
        <taxon>Bacilli</taxon>
        <taxon>Bacillales</taxon>
        <taxon>Thermoactinomycetaceae</taxon>
        <taxon>Thermoactinomyces</taxon>
    </lineage>
</organism>
<sequence>MSVFGKALASLGVGAAKVDTRLEKATYRQGEMIRGEVFIQGGQAPQMIDEIYLYLIVQYHHEGTHKEYVVSEFRLTEEFEIGPHESKVLPFQFEMPLDAPVSTGGSPIYLKTGLDIKMAIDPNDTDGVEILPHPLIDAVLHGMEGIGFRLTSVDYAFDKFYSRHPFIQEYKMIPESGEYREAFDEVSLVFYPHVHEVDIILSLDRKAVDLMSSMEEALNLDERILRFTVTKKEVERGPRALEAKLAQMIEPYL</sequence>
<comment type="caution">
    <text evidence="1">The sequence shown here is derived from an EMBL/GenBank/DDBJ whole genome shotgun (WGS) entry which is preliminary data.</text>
</comment>
<protein>
    <submittedName>
        <fullName evidence="1">Sporulation protein</fullName>
    </submittedName>
</protein>
<dbReference type="Proteomes" id="UP000530514">
    <property type="component" value="Unassembled WGS sequence"/>
</dbReference>
<proteinExistence type="predicted"/>
<evidence type="ECO:0000313" key="2">
    <source>
        <dbReference type="Proteomes" id="UP000530514"/>
    </source>
</evidence>
<accession>A0A7W1XB54</accession>
<dbReference type="Pfam" id="PF07070">
    <property type="entry name" value="Spo0M"/>
    <property type="match status" value="1"/>
</dbReference>
<keyword evidence="2" id="KW-1185">Reference proteome</keyword>